<dbReference type="AlphaFoldDB" id="A0A7I7SH62"/>
<dbReference type="RefSeq" id="WP_085303204.1">
    <property type="nucleotide sequence ID" value="NZ_AP022594.1"/>
</dbReference>
<reference evidence="1 2" key="1">
    <citation type="submission" date="2017-04" db="EMBL/GenBank/DDBJ databases">
        <title>The new phylogeny of genus Mycobacterium.</title>
        <authorList>
            <person name="Tortoli E."/>
            <person name="Trovato A."/>
            <person name="Cirillo D.M."/>
        </authorList>
    </citation>
    <scope>NUCLEOTIDE SEQUENCE [LARGE SCALE GENOMIC DNA]</scope>
    <source>
        <strain evidence="1 2">KCTC 19819</strain>
    </source>
</reference>
<protein>
    <submittedName>
        <fullName evidence="1">Uncharacterized protein</fullName>
    </submittedName>
</protein>
<dbReference type="EMBL" id="NCXO01000011">
    <property type="protein sequence ID" value="OSC34328.1"/>
    <property type="molecule type" value="Genomic_DNA"/>
</dbReference>
<name>A0A7I7SH62_9MYCO</name>
<dbReference type="Gene3D" id="2.30.110.10">
    <property type="entry name" value="Electron Transport, Fmn-binding Protein, Chain A"/>
    <property type="match status" value="1"/>
</dbReference>
<organism evidence="1 2">
    <name type="scientific">Mycolicibacillus koreensis</name>
    <dbReference type="NCBI Taxonomy" id="1069220"/>
    <lineage>
        <taxon>Bacteria</taxon>
        <taxon>Bacillati</taxon>
        <taxon>Actinomycetota</taxon>
        <taxon>Actinomycetes</taxon>
        <taxon>Mycobacteriales</taxon>
        <taxon>Mycobacteriaceae</taxon>
        <taxon>Mycolicibacillus</taxon>
    </lineage>
</organism>
<evidence type="ECO:0000313" key="1">
    <source>
        <dbReference type="EMBL" id="OSC34328.1"/>
    </source>
</evidence>
<dbReference type="InterPro" id="IPR004378">
    <property type="entry name" value="F420H2_quin_Rdtase"/>
</dbReference>
<sequence>MSTPRRPHALGRALMRAAPLLNAPVMAVGNSRFGGVLDRTITRLTYTGRRSGRTVTIPVAYRRTGDTVVVGVNLPEAKTWWRNFTGPGAPLSLRLDGVDHPGHGVAERYADGRVQVVVTLSATG</sequence>
<evidence type="ECO:0000313" key="2">
    <source>
        <dbReference type="Proteomes" id="UP000193577"/>
    </source>
</evidence>
<proteinExistence type="predicted"/>
<comment type="caution">
    <text evidence="1">The sequence shown here is derived from an EMBL/GenBank/DDBJ whole genome shotgun (WGS) entry which is preliminary data.</text>
</comment>
<dbReference type="GO" id="GO:0016491">
    <property type="term" value="F:oxidoreductase activity"/>
    <property type="evidence" value="ECO:0007669"/>
    <property type="project" value="InterPro"/>
</dbReference>
<dbReference type="InterPro" id="IPR012349">
    <property type="entry name" value="Split_barrel_FMN-bd"/>
</dbReference>
<dbReference type="Pfam" id="PF04075">
    <property type="entry name" value="F420H2_quin_red"/>
    <property type="match status" value="1"/>
</dbReference>
<dbReference type="Proteomes" id="UP000193577">
    <property type="component" value="Unassembled WGS sequence"/>
</dbReference>
<keyword evidence="2" id="KW-1185">Reference proteome</keyword>
<gene>
    <name evidence="1" type="ORF">B8W67_07240</name>
</gene>
<accession>A0A7I7SH62</accession>